<dbReference type="AlphaFoldDB" id="A0A0C9YHW7"/>
<dbReference type="InterPro" id="IPR008949">
    <property type="entry name" value="Isoprenoid_synthase_dom_sf"/>
</dbReference>
<dbReference type="Proteomes" id="UP000054018">
    <property type="component" value="Unassembled WGS sequence"/>
</dbReference>
<evidence type="ECO:0000313" key="2">
    <source>
        <dbReference type="EMBL" id="KIK24615.1"/>
    </source>
</evidence>
<sequence length="123" mass="13487">MNESSVAPTDPVAEQPPPRTICIQLPDLLAACAPFELRTNRHCKVISQASERWLHDSRVMLPSMKWRSAKVGLLAAACYPTADAPQLGLIADVLGLLVYQLDRRALGALTDDDDDDNDDIFSL</sequence>
<reference evidence="2" key="3">
    <citation type="submission" date="2015-02" db="EMBL/GenBank/DDBJ databases">
        <title>Evolutionary Origins and Diversification of the Mycorrhizal Mutualists.</title>
        <authorList>
            <consortium name="DOE Joint Genome Institute"/>
            <consortium name="Mycorrhizal Genomics Consortium"/>
            <person name="Kohler A."/>
            <person name="Kuo A."/>
            <person name="Nagy L.G."/>
            <person name="Floudas D."/>
            <person name="Copeland A."/>
            <person name="Barry K.W."/>
            <person name="Cichocki N."/>
            <person name="Veneault-Fourrey C."/>
            <person name="LaButti K."/>
            <person name="Lindquist E.A."/>
            <person name="Lipzen A."/>
            <person name="Lundell T."/>
            <person name="Morin E."/>
            <person name="Murat C."/>
            <person name="Riley R."/>
            <person name="Ohm R."/>
            <person name="Sun H."/>
            <person name="Tunlid A."/>
            <person name="Henrissat B."/>
            <person name="Grigoriev I.V."/>
            <person name="Hibbett D.S."/>
            <person name="Martin F."/>
        </authorList>
    </citation>
    <scope>NUCLEOTIDE SEQUENCE</scope>
    <source>
        <strain evidence="2 3">441</strain>
    </source>
</reference>
<dbReference type="SUPFAM" id="SSF48576">
    <property type="entry name" value="Terpenoid synthases"/>
    <property type="match status" value="1"/>
</dbReference>
<dbReference type="EMBL" id="KN833714">
    <property type="protein sequence ID" value="KIK24615.1"/>
    <property type="molecule type" value="Genomic_DNA"/>
</dbReference>
<dbReference type="EMBL" id="KN834143">
    <property type="protein sequence ID" value="KIK11893.1"/>
    <property type="molecule type" value="Genomic_DNA"/>
</dbReference>
<dbReference type="OrthoDB" id="2861623at2759"/>
<gene>
    <name evidence="2" type="ORF">PISMIDRAFT_677993</name>
    <name evidence="1" type="ORF">PISMIDRAFT_689968</name>
</gene>
<name>A0A0C9YHW7_9AGAM</name>
<dbReference type="HOGENOM" id="CLU_2016158_0_0_1"/>
<keyword evidence="3" id="KW-1185">Reference proteome</keyword>
<evidence type="ECO:0000313" key="1">
    <source>
        <dbReference type="EMBL" id="KIK11893.1"/>
    </source>
</evidence>
<evidence type="ECO:0000313" key="3">
    <source>
        <dbReference type="Proteomes" id="UP000054018"/>
    </source>
</evidence>
<organism evidence="2 3">
    <name type="scientific">Pisolithus microcarpus 441</name>
    <dbReference type="NCBI Taxonomy" id="765257"/>
    <lineage>
        <taxon>Eukaryota</taxon>
        <taxon>Fungi</taxon>
        <taxon>Dikarya</taxon>
        <taxon>Basidiomycota</taxon>
        <taxon>Agaricomycotina</taxon>
        <taxon>Agaricomycetes</taxon>
        <taxon>Agaricomycetidae</taxon>
        <taxon>Boletales</taxon>
        <taxon>Sclerodermatineae</taxon>
        <taxon>Pisolithaceae</taxon>
        <taxon>Pisolithus</taxon>
    </lineage>
</organism>
<proteinExistence type="predicted"/>
<reference evidence="3" key="2">
    <citation type="submission" date="2015-01" db="EMBL/GenBank/DDBJ databases">
        <title>Evolutionary Origins and Diversification of the Mycorrhizal Mutualists.</title>
        <authorList>
            <consortium name="DOE Joint Genome Institute"/>
            <consortium name="Mycorrhizal Genomics Consortium"/>
            <person name="Kohler A."/>
            <person name="Kuo A."/>
            <person name="Nagy L.G."/>
            <person name="Floudas D."/>
            <person name="Copeland A."/>
            <person name="Barry K.W."/>
            <person name="Cichocki N."/>
            <person name="Veneault-Fourrey C."/>
            <person name="LaButti K."/>
            <person name="Lindquist E.A."/>
            <person name="Lipzen A."/>
            <person name="Lundell T."/>
            <person name="Morin E."/>
            <person name="Murat C."/>
            <person name="Riley R."/>
            <person name="Ohm R."/>
            <person name="Sun H."/>
            <person name="Tunlid A."/>
            <person name="Henrissat B."/>
            <person name="Grigoriev I.V."/>
            <person name="Hibbett D.S."/>
            <person name="Martin F."/>
        </authorList>
    </citation>
    <scope>NUCLEOTIDE SEQUENCE [LARGE SCALE GENOMIC DNA]</scope>
    <source>
        <strain evidence="1 3">441</strain>
    </source>
</reference>
<protein>
    <submittedName>
        <fullName evidence="2">Uncharacterized protein</fullName>
    </submittedName>
</protein>
<dbReference type="Gene3D" id="1.10.600.10">
    <property type="entry name" value="Farnesyl Diphosphate Synthase"/>
    <property type="match status" value="1"/>
</dbReference>
<accession>A0A0C9YHW7</accession>
<dbReference type="STRING" id="765257.A0A0C9YHW7"/>
<reference evidence="2 3" key="1">
    <citation type="submission" date="2014-04" db="EMBL/GenBank/DDBJ databases">
        <authorList>
            <consortium name="DOE Joint Genome Institute"/>
            <person name="Kuo A."/>
            <person name="Kohler A."/>
            <person name="Costa M.D."/>
            <person name="Nagy L.G."/>
            <person name="Floudas D."/>
            <person name="Copeland A."/>
            <person name="Barry K.W."/>
            <person name="Cichocki N."/>
            <person name="Veneault-Fourrey C."/>
            <person name="LaButti K."/>
            <person name="Lindquist E.A."/>
            <person name="Lipzen A."/>
            <person name="Lundell T."/>
            <person name="Morin E."/>
            <person name="Murat C."/>
            <person name="Sun H."/>
            <person name="Tunlid A."/>
            <person name="Henrissat B."/>
            <person name="Grigoriev I.V."/>
            <person name="Hibbett D.S."/>
            <person name="Martin F."/>
            <person name="Nordberg H.P."/>
            <person name="Cantor M.N."/>
            <person name="Hua S.X."/>
        </authorList>
    </citation>
    <scope>NUCLEOTIDE SEQUENCE [LARGE SCALE GENOMIC DNA]</scope>
    <source>
        <strain evidence="2 3">441</strain>
    </source>
</reference>